<feature type="region of interest" description="Disordered" evidence="1">
    <location>
        <begin position="123"/>
        <end position="182"/>
    </location>
</feature>
<evidence type="ECO:0000313" key="3">
    <source>
        <dbReference type="Proteomes" id="UP000247409"/>
    </source>
</evidence>
<proteinExistence type="predicted"/>
<dbReference type="EMBL" id="NBIV01000249">
    <property type="protein sequence ID" value="PXF40960.1"/>
    <property type="molecule type" value="Genomic_DNA"/>
</dbReference>
<dbReference type="Proteomes" id="UP000247409">
    <property type="component" value="Unassembled WGS sequence"/>
</dbReference>
<name>A0A2V3IIL1_9FLOR</name>
<dbReference type="AlphaFoldDB" id="A0A2V3IIL1"/>
<protein>
    <submittedName>
        <fullName evidence="2">Uncharacterized protein</fullName>
    </submittedName>
</protein>
<organism evidence="2 3">
    <name type="scientific">Gracilariopsis chorda</name>
    <dbReference type="NCBI Taxonomy" id="448386"/>
    <lineage>
        <taxon>Eukaryota</taxon>
        <taxon>Rhodophyta</taxon>
        <taxon>Florideophyceae</taxon>
        <taxon>Rhodymeniophycidae</taxon>
        <taxon>Gracilariales</taxon>
        <taxon>Gracilariaceae</taxon>
        <taxon>Gracilariopsis</taxon>
    </lineage>
</organism>
<evidence type="ECO:0000256" key="1">
    <source>
        <dbReference type="SAM" id="MobiDB-lite"/>
    </source>
</evidence>
<comment type="caution">
    <text evidence="2">The sequence shown here is derived from an EMBL/GenBank/DDBJ whole genome shotgun (WGS) entry which is preliminary data.</text>
</comment>
<accession>A0A2V3IIL1</accession>
<evidence type="ECO:0000313" key="2">
    <source>
        <dbReference type="EMBL" id="PXF40960.1"/>
    </source>
</evidence>
<feature type="region of interest" description="Disordered" evidence="1">
    <location>
        <begin position="88"/>
        <end position="109"/>
    </location>
</feature>
<keyword evidence="3" id="KW-1185">Reference proteome</keyword>
<gene>
    <name evidence="2" type="ORF">BWQ96_09315</name>
</gene>
<sequence length="182" mass="21214">MFASLHRRKLPIGDPTIPPDVEKAKLIRYSMTERADIGEGEDSKDVLCAFEYEDEGRETTHFDEELTGMDGIKSSDGIRENTLINLRSPATARPLVRKRGSKETPGSSTAELIELYKLQMMQDQARRDEEKEARALEREEGKKWRQQLREDRLRREAERDEDRKERALERAHERESRAEEGK</sequence>
<reference evidence="2 3" key="1">
    <citation type="journal article" date="2018" name="Mol. Biol. Evol.">
        <title>Analysis of the draft genome of the red seaweed Gracilariopsis chorda provides insights into genome size evolution in Rhodophyta.</title>
        <authorList>
            <person name="Lee J."/>
            <person name="Yang E.C."/>
            <person name="Graf L."/>
            <person name="Yang J.H."/>
            <person name="Qiu H."/>
            <person name="Zel Zion U."/>
            <person name="Chan C.X."/>
            <person name="Stephens T.G."/>
            <person name="Weber A.P.M."/>
            <person name="Boo G.H."/>
            <person name="Boo S.M."/>
            <person name="Kim K.M."/>
            <person name="Shin Y."/>
            <person name="Jung M."/>
            <person name="Lee S.J."/>
            <person name="Yim H.S."/>
            <person name="Lee J.H."/>
            <person name="Bhattacharya D."/>
            <person name="Yoon H.S."/>
        </authorList>
    </citation>
    <scope>NUCLEOTIDE SEQUENCE [LARGE SCALE GENOMIC DNA]</scope>
    <source>
        <strain evidence="2 3">SKKU-2015</strain>
        <tissue evidence="2">Whole body</tissue>
    </source>
</reference>
<feature type="compositionally biased region" description="Basic and acidic residues" evidence="1">
    <location>
        <begin position="124"/>
        <end position="182"/>
    </location>
</feature>